<evidence type="ECO:0000313" key="2">
    <source>
        <dbReference type="EMBL" id="TGM60346.1"/>
    </source>
</evidence>
<dbReference type="SUPFAM" id="SSF69572">
    <property type="entry name" value="Activating enzymes of the ubiquitin-like proteins"/>
    <property type="match status" value="1"/>
</dbReference>
<dbReference type="InterPro" id="IPR001763">
    <property type="entry name" value="Rhodanese-like_dom"/>
</dbReference>
<organism evidence="2 3">
    <name type="scientific">Leptospira vanthielii</name>
    <dbReference type="NCBI Taxonomy" id="293085"/>
    <lineage>
        <taxon>Bacteria</taxon>
        <taxon>Pseudomonadati</taxon>
        <taxon>Spirochaetota</taxon>
        <taxon>Spirochaetia</taxon>
        <taxon>Leptospirales</taxon>
        <taxon>Leptospiraceae</taxon>
        <taxon>Leptospira</taxon>
    </lineage>
</organism>
<comment type="caution">
    <text evidence="2">The sequence shown here is derived from an EMBL/GenBank/DDBJ whole genome shotgun (WGS) entry which is preliminary data.</text>
</comment>
<name>A0ABY2NSQ6_9LEPT</name>
<protein>
    <submittedName>
        <fullName evidence="2">Dinucleotide-utilizing protein</fullName>
    </submittedName>
</protein>
<keyword evidence="3" id="KW-1185">Reference proteome</keyword>
<gene>
    <name evidence="2" type="ORF">EHQ95_03035</name>
</gene>
<evidence type="ECO:0000313" key="3">
    <source>
        <dbReference type="Proteomes" id="UP000298112"/>
    </source>
</evidence>
<sequence length="358" mass="40117">MGTEEESFFQRQIQVPEIGSIGQKKWRDSSVLVIGLGGLGCPAALQLALGGIGHIGLVDFDIVEISNLHRQTLFTFRDLGLPKIEVVSRVLLEHCPWLKVDCFSELLSEDTKPDLFNGWDLVLDCTDTITSKYLINDLCMQKLIPLVTASVFRTSAQFAIFSGKGRPCYRCLFPDLKEGDTLNCSLGGVLGVQTALAGTYQSSLAMQYLLDPKSTDLSSVYFMEWNPPMLYQSKIDANVNCPTCGQGKKETTAHLEENEIYIIEFFTLKEQRNFLLIDVREKEETDSNPISDTFLLPLSELERGYLPDFDRGLTLVCICETGVRSKKALAYLQMTNQVYSLKGGRRAYTQYLKNEAPL</sequence>
<dbReference type="CDD" id="cd00158">
    <property type="entry name" value="RHOD"/>
    <property type="match status" value="1"/>
</dbReference>
<dbReference type="EMBL" id="RQHF01000009">
    <property type="protein sequence ID" value="TGM60346.1"/>
    <property type="molecule type" value="Genomic_DNA"/>
</dbReference>
<dbReference type="InterPro" id="IPR000594">
    <property type="entry name" value="ThiF_NAD_FAD-bd"/>
</dbReference>
<evidence type="ECO:0000259" key="1">
    <source>
        <dbReference type="PROSITE" id="PS50206"/>
    </source>
</evidence>
<accession>A0ABY2NSQ6</accession>
<dbReference type="PROSITE" id="PS50206">
    <property type="entry name" value="RHODANESE_3"/>
    <property type="match status" value="1"/>
</dbReference>
<dbReference type="PANTHER" id="PTHR10953">
    <property type="entry name" value="UBIQUITIN-ACTIVATING ENZYME E1"/>
    <property type="match status" value="1"/>
</dbReference>
<dbReference type="InterPro" id="IPR036873">
    <property type="entry name" value="Rhodanese-like_dom_sf"/>
</dbReference>
<dbReference type="Proteomes" id="UP000298112">
    <property type="component" value="Unassembled WGS sequence"/>
</dbReference>
<dbReference type="CDD" id="cd00757">
    <property type="entry name" value="ThiF_MoeB_HesA_family"/>
    <property type="match status" value="1"/>
</dbReference>
<dbReference type="InterPro" id="IPR035985">
    <property type="entry name" value="Ubiquitin-activating_enz"/>
</dbReference>
<reference evidence="3" key="1">
    <citation type="journal article" date="2019" name="PLoS Negl. Trop. Dis.">
        <title>Revisiting the worldwide diversity of Leptospira species in the environment.</title>
        <authorList>
            <person name="Vincent A.T."/>
            <person name="Schiettekatte O."/>
            <person name="Bourhy P."/>
            <person name="Veyrier F.J."/>
            <person name="Picardeau M."/>
        </authorList>
    </citation>
    <scope>NUCLEOTIDE SEQUENCE [LARGE SCALE GENOMIC DNA]</scope>
    <source>
        <strain evidence="3">201601955</strain>
    </source>
</reference>
<feature type="domain" description="Rhodanese" evidence="1">
    <location>
        <begin position="270"/>
        <end position="357"/>
    </location>
</feature>
<dbReference type="Gene3D" id="3.40.250.10">
    <property type="entry name" value="Rhodanese-like domain"/>
    <property type="match status" value="1"/>
</dbReference>
<dbReference type="Pfam" id="PF00581">
    <property type="entry name" value="Rhodanese"/>
    <property type="match status" value="1"/>
</dbReference>
<proteinExistence type="predicted"/>
<dbReference type="PANTHER" id="PTHR10953:SF102">
    <property type="entry name" value="ADENYLYLTRANSFERASE AND SULFURTRANSFERASE MOCS3"/>
    <property type="match status" value="1"/>
</dbReference>
<dbReference type="Gene3D" id="3.40.50.720">
    <property type="entry name" value="NAD(P)-binding Rossmann-like Domain"/>
    <property type="match status" value="1"/>
</dbReference>
<dbReference type="Pfam" id="PF00899">
    <property type="entry name" value="ThiF"/>
    <property type="match status" value="1"/>
</dbReference>
<dbReference type="InterPro" id="IPR045886">
    <property type="entry name" value="ThiF/MoeB/HesA"/>
</dbReference>
<dbReference type="RefSeq" id="WP_135657046.1">
    <property type="nucleotide sequence ID" value="NZ_RQHF01000009.1"/>
</dbReference>